<dbReference type="RefSeq" id="WP_120975247.1">
    <property type="nucleotide sequence ID" value="NZ_RBZM01000003.1"/>
</dbReference>
<feature type="domain" description="HTH araC/xylS-type" evidence="4">
    <location>
        <begin position="171"/>
        <end position="268"/>
    </location>
</feature>
<dbReference type="InterPro" id="IPR037923">
    <property type="entry name" value="HTH-like"/>
</dbReference>
<keyword evidence="1" id="KW-0805">Transcription regulation</keyword>
<dbReference type="Gene3D" id="2.60.120.280">
    <property type="entry name" value="Regulatory protein AraC"/>
    <property type="match status" value="1"/>
</dbReference>
<reference evidence="5 6" key="1">
    <citation type="submission" date="2018-10" db="EMBL/GenBank/DDBJ databases">
        <title>Cohnella sp. M2MS4P-1, whole genome shotgun sequence.</title>
        <authorList>
            <person name="Tuo L."/>
        </authorList>
    </citation>
    <scope>NUCLEOTIDE SEQUENCE [LARGE SCALE GENOMIC DNA]</scope>
    <source>
        <strain evidence="5 6">M2MS4P-1</strain>
    </source>
</reference>
<dbReference type="SMART" id="SM00342">
    <property type="entry name" value="HTH_ARAC"/>
    <property type="match status" value="1"/>
</dbReference>
<dbReference type="AlphaFoldDB" id="A0A494Y2Q5"/>
<name>A0A494Y2Q5_9BACL</name>
<protein>
    <submittedName>
        <fullName evidence="5">AraC family transcriptional regulator</fullName>
    </submittedName>
</protein>
<organism evidence="5 6">
    <name type="scientific">Cohnella endophytica</name>
    <dbReference type="NCBI Taxonomy" id="2419778"/>
    <lineage>
        <taxon>Bacteria</taxon>
        <taxon>Bacillati</taxon>
        <taxon>Bacillota</taxon>
        <taxon>Bacilli</taxon>
        <taxon>Bacillales</taxon>
        <taxon>Paenibacillaceae</taxon>
        <taxon>Cohnella</taxon>
    </lineage>
</organism>
<evidence type="ECO:0000256" key="3">
    <source>
        <dbReference type="ARBA" id="ARBA00023163"/>
    </source>
</evidence>
<dbReference type="InterPro" id="IPR018060">
    <property type="entry name" value="HTH_AraC"/>
</dbReference>
<comment type="caution">
    <text evidence="5">The sequence shown here is derived from an EMBL/GenBank/DDBJ whole genome shotgun (WGS) entry which is preliminary data.</text>
</comment>
<dbReference type="SUPFAM" id="SSF46689">
    <property type="entry name" value="Homeodomain-like"/>
    <property type="match status" value="2"/>
</dbReference>
<gene>
    <name evidence="5" type="ORF">D7Z26_06500</name>
</gene>
<dbReference type="InterPro" id="IPR009057">
    <property type="entry name" value="Homeodomain-like_sf"/>
</dbReference>
<dbReference type="Gene3D" id="1.10.10.60">
    <property type="entry name" value="Homeodomain-like"/>
    <property type="match status" value="2"/>
</dbReference>
<evidence type="ECO:0000259" key="4">
    <source>
        <dbReference type="PROSITE" id="PS01124"/>
    </source>
</evidence>
<dbReference type="PROSITE" id="PS01124">
    <property type="entry name" value="HTH_ARAC_FAMILY_2"/>
    <property type="match status" value="1"/>
</dbReference>
<dbReference type="EMBL" id="RBZM01000003">
    <property type="protein sequence ID" value="RKP56280.1"/>
    <property type="molecule type" value="Genomic_DNA"/>
</dbReference>
<dbReference type="GO" id="GO:0003700">
    <property type="term" value="F:DNA-binding transcription factor activity"/>
    <property type="evidence" value="ECO:0007669"/>
    <property type="project" value="InterPro"/>
</dbReference>
<dbReference type="OrthoDB" id="2594587at2"/>
<evidence type="ECO:0000313" key="5">
    <source>
        <dbReference type="EMBL" id="RKP56280.1"/>
    </source>
</evidence>
<dbReference type="SUPFAM" id="SSF51215">
    <property type="entry name" value="Regulatory protein AraC"/>
    <property type="match status" value="1"/>
</dbReference>
<evidence type="ECO:0000256" key="2">
    <source>
        <dbReference type="ARBA" id="ARBA00023125"/>
    </source>
</evidence>
<keyword evidence="3" id="KW-0804">Transcription</keyword>
<dbReference type="InterPro" id="IPR003313">
    <property type="entry name" value="AraC-bd"/>
</dbReference>
<sequence length="273" mass="31741">MVQSRLKNHLEDLQLTVTLASHSQVTSEWKHHNHITVNNCLYYFLEGEGSLRIGHSAFHPQAGDLYILPAGERISYSTSHESPFRLMFCHFNAYVGQLPLFQTIDTPLSIQLRDHHHTRQLFDKLIQRFRSDSNLAPVATKAALFELLSFIWDQEPRKPTITISSSQKHWNNIVHYIESRTAETLSVPQIAAAFNYSPKYFFRYFKSVFGISPHQYIVKVKMEKAKHFLITTDLTTARIANELGLERAHFSRMFLGYTDMTPQRFRAWKQGEL</sequence>
<keyword evidence="6" id="KW-1185">Reference proteome</keyword>
<dbReference type="PANTHER" id="PTHR43280:SF2">
    <property type="entry name" value="HTH-TYPE TRANSCRIPTIONAL REGULATOR EXSA"/>
    <property type="match status" value="1"/>
</dbReference>
<proteinExistence type="predicted"/>
<evidence type="ECO:0000313" key="6">
    <source>
        <dbReference type="Proteomes" id="UP000282076"/>
    </source>
</evidence>
<dbReference type="GO" id="GO:0043565">
    <property type="term" value="F:sequence-specific DNA binding"/>
    <property type="evidence" value="ECO:0007669"/>
    <property type="project" value="InterPro"/>
</dbReference>
<dbReference type="Pfam" id="PF12833">
    <property type="entry name" value="HTH_18"/>
    <property type="match status" value="1"/>
</dbReference>
<evidence type="ECO:0000256" key="1">
    <source>
        <dbReference type="ARBA" id="ARBA00023015"/>
    </source>
</evidence>
<dbReference type="PANTHER" id="PTHR43280">
    <property type="entry name" value="ARAC-FAMILY TRANSCRIPTIONAL REGULATOR"/>
    <property type="match status" value="1"/>
</dbReference>
<dbReference type="Pfam" id="PF02311">
    <property type="entry name" value="AraC_binding"/>
    <property type="match status" value="1"/>
</dbReference>
<keyword evidence="2" id="KW-0238">DNA-binding</keyword>
<dbReference type="Proteomes" id="UP000282076">
    <property type="component" value="Unassembled WGS sequence"/>
</dbReference>
<accession>A0A494Y2Q5</accession>